<organism evidence="2 3">
    <name type="scientific">Solanum verrucosum</name>
    <dbReference type="NCBI Taxonomy" id="315347"/>
    <lineage>
        <taxon>Eukaryota</taxon>
        <taxon>Viridiplantae</taxon>
        <taxon>Streptophyta</taxon>
        <taxon>Embryophyta</taxon>
        <taxon>Tracheophyta</taxon>
        <taxon>Spermatophyta</taxon>
        <taxon>Magnoliopsida</taxon>
        <taxon>eudicotyledons</taxon>
        <taxon>Gunneridae</taxon>
        <taxon>Pentapetalae</taxon>
        <taxon>asterids</taxon>
        <taxon>lamiids</taxon>
        <taxon>Solanales</taxon>
        <taxon>Solanaceae</taxon>
        <taxon>Solanoideae</taxon>
        <taxon>Solaneae</taxon>
        <taxon>Solanum</taxon>
    </lineage>
</organism>
<dbReference type="Proteomes" id="UP001234989">
    <property type="component" value="Chromosome 12"/>
</dbReference>
<proteinExistence type="predicted"/>
<feature type="domain" description="UBL3-like ubiquitin" evidence="1">
    <location>
        <begin position="6"/>
        <end position="43"/>
    </location>
</feature>
<evidence type="ECO:0000313" key="2">
    <source>
        <dbReference type="EMBL" id="WMV57212.1"/>
    </source>
</evidence>
<dbReference type="InterPro" id="IPR029071">
    <property type="entry name" value="Ubiquitin-like_domsf"/>
</dbReference>
<reference evidence="2" key="1">
    <citation type="submission" date="2023-08" db="EMBL/GenBank/DDBJ databases">
        <title>A de novo genome assembly of Solanum verrucosum Schlechtendal, a Mexican diploid species geographically isolated from the other diploid A-genome species in potato relatives.</title>
        <authorList>
            <person name="Hosaka K."/>
        </authorList>
    </citation>
    <scope>NUCLEOTIDE SEQUENCE</scope>
    <source>
        <tissue evidence="2">Young leaves</tissue>
    </source>
</reference>
<gene>
    <name evidence="2" type="ORF">MTR67_050597</name>
</gene>
<accession>A0AAF0ZYF5</accession>
<dbReference type="Gene3D" id="3.10.20.90">
    <property type="entry name" value="Phosphatidylinositol 3-kinase Catalytic Subunit, Chain A, domain 1"/>
    <property type="match status" value="1"/>
</dbReference>
<dbReference type="EMBL" id="CP133623">
    <property type="protein sequence ID" value="WMV57212.1"/>
    <property type="molecule type" value="Genomic_DNA"/>
</dbReference>
<dbReference type="PANTHER" id="PTHR13169">
    <property type="entry name" value="UBIQUITIN-LIKE PROTEIN 3 HCG-1 PROTEIN"/>
    <property type="match status" value="1"/>
</dbReference>
<keyword evidence="3" id="KW-1185">Reference proteome</keyword>
<evidence type="ECO:0000313" key="3">
    <source>
        <dbReference type="Proteomes" id="UP001234989"/>
    </source>
</evidence>
<name>A0AAF0ZYF5_SOLVR</name>
<sequence length="215" mass="24283">MAVQELVEIKFRLADGSDIGPNKYASSTTVASLKDKLIAQWPKVCLPFCHHVEMKLGELKVLWTNNAPHRFCSILIMPKETYHMDGDLCPGMHVKKRFRTNVKMTDLFEKKDEWTRIETEILAPQYERGRLAEGIRENNAYKDNGPRTTNDVKLINAGRILENSKTLGETRLPAIEVPGGVITMHVVVRPPVNDRNNDKLKDDSLKKGGCACTIL</sequence>
<dbReference type="SUPFAM" id="SSF54236">
    <property type="entry name" value="Ubiquitin-like"/>
    <property type="match status" value="2"/>
</dbReference>
<dbReference type="PANTHER" id="PTHR13169:SF0">
    <property type="entry name" value="UBIQUITIN-LIKE PROTEIN 3"/>
    <property type="match status" value="1"/>
</dbReference>
<dbReference type="Pfam" id="PF13881">
    <property type="entry name" value="Rad60-SLD_2"/>
    <property type="match status" value="2"/>
</dbReference>
<feature type="domain" description="UBL3-like ubiquitin" evidence="1">
    <location>
        <begin position="142"/>
        <end position="213"/>
    </location>
</feature>
<dbReference type="InterPro" id="IPR040015">
    <property type="entry name" value="UBL3-like"/>
</dbReference>
<dbReference type="CDD" id="cd01814">
    <property type="entry name" value="Ubl_MUBs_plant"/>
    <property type="match status" value="1"/>
</dbReference>
<evidence type="ECO:0000259" key="1">
    <source>
        <dbReference type="Pfam" id="PF13881"/>
    </source>
</evidence>
<dbReference type="InterPro" id="IPR039540">
    <property type="entry name" value="UBL3-like_ubiquitin_dom"/>
</dbReference>
<dbReference type="AlphaFoldDB" id="A0AAF0ZYF5"/>
<protein>
    <recommendedName>
        <fullName evidence="1">UBL3-like ubiquitin domain-containing protein</fullName>
    </recommendedName>
</protein>